<dbReference type="PANTHER" id="PTHR11890:SF44">
    <property type="entry name" value="X-LINKED INTERLEUKIN-1 RECEPTOR ACCESSORY PROTEIN-LIKE 2"/>
    <property type="match status" value="1"/>
</dbReference>
<dbReference type="GO" id="GO:0039502">
    <property type="term" value="P:symbiont-mediated suppression of host type I interferon-mediated signaling pathway"/>
    <property type="evidence" value="ECO:0007669"/>
    <property type="project" value="UniProtKB-KW"/>
</dbReference>
<organism evidence="18 19">
    <name type="scientific">Patiria miniata</name>
    <name type="common">Bat star</name>
    <name type="synonym">Asterina miniata</name>
    <dbReference type="NCBI Taxonomy" id="46514"/>
    <lineage>
        <taxon>Eukaryota</taxon>
        <taxon>Metazoa</taxon>
        <taxon>Echinodermata</taxon>
        <taxon>Eleutherozoa</taxon>
        <taxon>Asterozoa</taxon>
        <taxon>Asteroidea</taxon>
        <taxon>Valvatacea</taxon>
        <taxon>Valvatida</taxon>
        <taxon>Asterinidae</taxon>
        <taxon>Patiria</taxon>
    </lineage>
</organism>
<dbReference type="SMART" id="SM00409">
    <property type="entry name" value="IG"/>
    <property type="match status" value="2"/>
</dbReference>
<dbReference type="Gene3D" id="3.40.50.10140">
    <property type="entry name" value="Toll/interleukin-1 receptor homology (TIR) domain"/>
    <property type="match status" value="1"/>
</dbReference>
<dbReference type="OMA" id="PRINTHR"/>
<comment type="subunit">
    <text evidence="11">Interacts with host IFNA1.</text>
</comment>
<keyword evidence="2" id="KW-0244">Early protein</keyword>
<keyword evidence="5" id="KW-0945">Host-virus interaction</keyword>
<dbReference type="PANTHER" id="PTHR11890">
    <property type="entry name" value="INTERLEUKIN-1 RECEPTOR FAMILY MEMBER"/>
    <property type="match status" value="1"/>
</dbReference>
<dbReference type="PROSITE" id="PS50835">
    <property type="entry name" value="IG_LIKE"/>
    <property type="match status" value="1"/>
</dbReference>
<comment type="function">
    <text evidence="13">Counteracts the antiviral effects of host IFN-alpha/beta and key IFN-inducible proteins involved in viral RNA degradation suxh as host OAS1. Acts as a soluble IFN-alpha receptor and thus inhibits the interaction between host IFN-alpha and its receptor.</text>
</comment>
<evidence type="ECO:0000256" key="8">
    <source>
        <dbReference type="ARBA" id="ARBA00023180"/>
    </source>
</evidence>
<dbReference type="AlphaFoldDB" id="A0A913ZFD4"/>
<dbReference type="InterPro" id="IPR015621">
    <property type="entry name" value="IL-1_rcpt_fam"/>
</dbReference>
<evidence type="ECO:0000256" key="13">
    <source>
        <dbReference type="ARBA" id="ARBA00045444"/>
    </source>
</evidence>
<protein>
    <recommendedName>
        <fullName evidence="12">Soluble interferon alpha/beta receptor OPG204</fullName>
    </recommendedName>
</protein>
<proteinExistence type="inferred from homology"/>
<dbReference type="InterPro" id="IPR000157">
    <property type="entry name" value="TIR_dom"/>
</dbReference>
<evidence type="ECO:0000256" key="3">
    <source>
        <dbReference type="ARBA" id="ARBA00022632"/>
    </source>
</evidence>
<evidence type="ECO:0000256" key="6">
    <source>
        <dbReference type="ARBA" id="ARBA00023027"/>
    </source>
</evidence>
<evidence type="ECO:0000256" key="9">
    <source>
        <dbReference type="ARBA" id="ARBA00023258"/>
    </source>
</evidence>
<dbReference type="InterPro" id="IPR036179">
    <property type="entry name" value="Ig-like_dom_sf"/>
</dbReference>
<evidence type="ECO:0000256" key="12">
    <source>
        <dbReference type="ARBA" id="ARBA00041012"/>
    </source>
</evidence>
<dbReference type="Gene3D" id="2.60.40.10">
    <property type="entry name" value="Immunoglobulins"/>
    <property type="match status" value="2"/>
</dbReference>
<evidence type="ECO:0000313" key="18">
    <source>
        <dbReference type="EnsemblMetazoa" id="XP_038050503.1"/>
    </source>
</evidence>
<dbReference type="GeneID" id="119723743"/>
<keyword evidence="3" id="KW-1090">Inhibition of host innate immune response by virus</keyword>
<evidence type="ECO:0000256" key="7">
    <source>
        <dbReference type="ARBA" id="ARBA00023157"/>
    </source>
</evidence>
<comment type="similarity">
    <text evidence="1">Belongs to the interleukin-1 receptor family.</text>
</comment>
<keyword evidence="7" id="KW-1015">Disulfide bond</keyword>
<dbReference type="Pfam" id="PF13676">
    <property type="entry name" value="TIR_2"/>
    <property type="match status" value="1"/>
</dbReference>
<dbReference type="OrthoDB" id="6075577at2759"/>
<dbReference type="Proteomes" id="UP000887568">
    <property type="component" value="Unplaced"/>
</dbReference>
<keyword evidence="9" id="KW-0922">Interferon antiviral system evasion</keyword>
<keyword evidence="10" id="KW-0393">Immunoglobulin domain</keyword>
<evidence type="ECO:0000313" key="19">
    <source>
        <dbReference type="Proteomes" id="UP000887568"/>
    </source>
</evidence>
<evidence type="ECO:0000256" key="5">
    <source>
        <dbReference type="ARBA" id="ARBA00022830"/>
    </source>
</evidence>
<keyword evidence="4" id="KW-0378">Hydrolase</keyword>
<feature type="domain" description="TIR" evidence="16">
    <location>
        <begin position="360"/>
        <end position="508"/>
    </location>
</feature>
<evidence type="ECO:0000256" key="11">
    <source>
        <dbReference type="ARBA" id="ARBA00038761"/>
    </source>
</evidence>
<evidence type="ECO:0000256" key="4">
    <source>
        <dbReference type="ARBA" id="ARBA00022801"/>
    </source>
</evidence>
<feature type="domain" description="Ig-like" evidence="17">
    <location>
        <begin position="90"/>
        <end position="165"/>
    </location>
</feature>
<dbReference type="PRINTS" id="PR01537">
    <property type="entry name" value="INTRLKN1R1F"/>
</dbReference>
<evidence type="ECO:0000256" key="10">
    <source>
        <dbReference type="ARBA" id="ARBA00023319"/>
    </source>
</evidence>
<evidence type="ECO:0000256" key="15">
    <source>
        <dbReference type="SAM" id="Phobius"/>
    </source>
</evidence>
<sequence>MPLKVTAARFEVPTIGANKNMAKECSKNHGDRLSWKPPHCFSVLLMLCFTFGSGEASCSLLNKNGSSTTMQFTSLDTVKQHVTKQGYQAISCEVVNFCHVRWYRRRHLTGQREPYPWDLGKFTVFFLEDDNQTLIFKSADETAKGFYECEVSNSTHNITRRTQLTVDKRFWIGEPLQLQHQLCHNHTAVAAGENVTLLCKFYVGALRDFTTVYWQRPNMSLPMEQWSSCGNGSDWLLVNQLHEISHDTTYRWTPIRMDDNSSDAVPWVGSKLEIINVSEEAYGIYCVIANNGGHWSRDILMLSPPEEPPQPDNYHALAVAIFVSSFIFVAVLFLTWKMVALDVKLWYQGHYGNTEQNDGKMYDAYVSYSWSDNDRQFILRVIMPYLEKYGYRLFVPEIHTVPSNVLLEELNRAMEASRRCIMLITPSYTISEFGKYEVELAADIMSSRLSERIIPVFLGVSPFSDPSPLSGSEPSLSSASSCSSSTLPSSPSTSSQPSSLSSDSGNHSTSETSPDSLSSCSSASSKPVKIDFNISPLLGQLIKVLKPLKTSRKEPHMLRNHTRFLKRLRLRMPRPPAGNGVVIPRQEVIMETMSQTSDLVDNEVLPDGREEGMDFRMQTFPRLYPVVPDGDTQNEDVAGGVYPVEINADPTSDTSMSWNP</sequence>
<dbReference type="PROSITE" id="PS50104">
    <property type="entry name" value="TIR"/>
    <property type="match status" value="1"/>
</dbReference>
<name>A0A913ZFD4_PATMI</name>
<accession>A0A913ZFD4</accession>
<evidence type="ECO:0000259" key="16">
    <source>
        <dbReference type="PROSITE" id="PS50104"/>
    </source>
</evidence>
<dbReference type="SUPFAM" id="SSF48726">
    <property type="entry name" value="Immunoglobulin"/>
    <property type="match status" value="2"/>
</dbReference>
<evidence type="ECO:0000256" key="14">
    <source>
        <dbReference type="SAM" id="MobiDB-lite"/>
    </source>
</evidence>
<dbReference type="EnsemblMetazoa" id="XM_038194575.1">
    <property type="protein sequence ID" value="XP_038050503.1"/>
    <property type="gene ID" value="LOC119723743"/>
</dbReference>
<dbReference type="SMART" id="SM00255">
    <property type="entry name" value="TIR"/>
    <property type="match status" value="1"/>
</dbReference>
<keyword evidence="15" id="KW-1133">Transmembrane helix</keyword>
<reference evidence="18" key="1">
    <citation type="submission" date="2022-11" db="UniProtKB">
        <authorList>
            <consortium name="EnsemblMetazoa"/>
        </authorList>
    </citation>
    <scope>IDENTIFICATION</scope>
</reference>
<keyword evidence="6" id="KW-0520">NAD</keyword>
<keyword evidence="15" id="KW-0472">Membrane</keyword>
<keyword evidence="15" id="KW-0812">Transmembrane</keyword>
<keyword evidence="8" id="KW-0325">Glycoprotein</keyword>
<dbReference type="InterPro" id="IPR007110">
    <property type="entry name" value="Ig-like_dom"/>
</dbReference>
<keyword evidence="5" id="KW-1114">Inhibition of host interferon signaling pathway by virus</keyword>
<dbReference type="InterPro" id="IPR003599">
    <property type="entry name" value="Ig_sub"/>
</dbReference>
<dbReference type="GO" id="GO:0016787">
    <property type="term" value="F:hydrolase activity"/>
    <property type="evidence" value="ECO:0007669"/>
    <property type="project" value="UniProtKB-KW"/>
</dbReference>
<dbReference type="RefSeq" id="XP_038050503.1">
    <property type="nucleotide sequence ID" value="XM_038194575.1"/>
</dbReference>
<feature type="region of interest" description="Disordered" evidence="14">
    <location>
        <begin position="469"/>
        <end position="522"/>
    </location>
</feature>
<dbReference type="SUPFAM" id="SSF52200">
    <property type="entry name" value="Toll/Interleukin receptor TIR domain"/>
    <property type="match status" value="1"/>
</dbReference>
<dbReference type="InterPro" id="IPR013783">
    <property type="entry name" value="Ig-like_fold"/>
</dbReference>
<keyword evidence="5" id="KW-0899">Viral immunoevasion</keyword>
<dbReference type="GO" id="GO:0007165">
    <property type="term" value="P:signal transduction"/>
    <property type="evidence" value="ECO:0007669"/>
    <property type="project" value="InterPro"/>
</dbReference>
<evidence type="ECO:0000256" key="1">
    <source>
        <dbReference type="ARBA" id="ARBA00009752"/>
    </source>
</evidence>
<keyword evidence="19" id="KW-1185">Reference proteome</keyword>
<evidence type="ECO:0000256" key="2">
    <source>
        <dbReference type="ARBA" id="ARBA00022518"/>
    </source>
</evidence>
<feature type="transmembrane region" description="Helical" evidence="15">
    <location>
        <begin position="314"/>
        <end position="336"/>
    </location>
</feature>
<evidence type="ECO:0000259" key="17">
    <source>
        <dbReference type="PROSITE" id="PS50835"/>
    </source>
</evidence>
<dbReference type="InterPro" id="IPR035897">
    <property type="entry name" value="Toll_tir_struct_dom_sf"/>
</dbReference>